<dbReference type="EMBL" id="GGEC01057589">
    <property type="protein sequence ID" value="MBX38073.1"/>
    <property type="molecule type" value="Transcribed_RNA"/>
</dbReference>
<evidence type="ECO:0000313" key="1">
    <source>
        <dbReference type="EMBL" id="MBX38073.1"/>
    </source>
</evidence>
<sequence>MCQNSNVSAKTNFTSSAAKLLALHAYFHASAVCHGYSISCVCE</sequence>
<protein>
    <submittedName>
        <fullName evidence="1">Uncharacterized protein</fullName>
    </submittedName>
</protein>
<dbReference type="AlphaFoldDB" id="A0A2P2N6J5"/>
<organism evidence="1">
    <name type="scientific">Rhizophora mucronata</name>
    <name type="common">Asiatic mangrove</name>
    <dbReference type="NCBI Taxonomy" id="61149"/>
    <lineage>
        <taxon>Eukaryota</taxon>
        <taxon>Viridiplantae</taxon>
        <taxon>Streptophyta</taxon>
        <taxon>Embryophyta</taxon>
        <taxon>Tracheophyta</taxon>
        <taxon>Spermatophyta</taxon>
        <taxon>Magnoliopsida</taxon>
        <taxon>eudicotyledons</taxon>
        <taxon>Gunneridae</taxon>
        <taxon>Pentapetalae</taxon>
        <taxon>rosids</taxon>
        <taxon>fabids</taxon>
        <taxon>Malpighiales</taxon>
        <taxon>Rhizophoraceae</taxon>
        <taxon>Rhizophora</taxon>
    </lineage>
</organism>
<proteinExistence type="predicted"/>
<name>A0A2P2N6J5_RHIMU</name>
<accession>A0A2P2N6J5</accession>
<reference evidence="1" key="1">
    <citation type="submission" date="2018-02" db="EMBL/GenBank/DDBJ databases">
        <title>Rhizophora mucronata_Transcriptome.</title>
        <authorList>
            <person name="Meera S.P."/>
            <person name="Sreeshan A."/>
            <person name="Augustine A."/>
        </authorList>
    </citation>
    <scope>NUCLEOTIDE SEQUENCE</scope>
    <source>
        <tissue evidence="1">Leaf</tissue>
    </source>
</reference>